<sequence length="598" mass="67049">MGMPNSHSQAPADVSEKASDNFEYRAHPPKTLGRYRILHEVGRGATAFVYKAYDPQLDRFLAIKVLREELAQDNDYRSAFVKEARLAAQLTHPGIVTIFDVGIADDKPYIGMELLEGVTLEQVLKAQGKLNLRTVLAMTIQLSSALNYAHKQGVVHRDIKPGNIVVLKDKKTVKLTDFGIAQLDETLGNVGKKTDKVLGTPEYMAPEQVLGQSVDNRSDLYSFGVLIFRMLMGLPPFVSDDLGQLFKQIVKDKPPPLVVEEEKVKDDIRDLSRKLLRKKPEKRFQNASQVIAELKNIHAKLGDSSKREKREFVSLRLRWTGIMAGVVFVAMCISLAVVYFVQYRSLSGITFDYGRSIARMIAFESSEPILLGDDVGLNALVLESSKNEQLKSVFVMDVNNKVLASTISEEVGKQFSPPQSRELKQSLDQSQIYQRELAENKVLFDIEMPINFGEKAIGNLYVSFSADSMYSASKTTLVAMLVVMMITLFVVFIITLVLARQTSKDYQRITLALDKLSLGRVEARLVSERNDEVGQLFTAFNRLANFIEKRFETHVDKKMVTIKKASVVKNKRQAASPADETVELDIISESEKHSSAKE</sequence>
<dbReference type="PROSITE" id="PS50885">
    <property type="entry name" value="HAMP"/>
    <property type="match status" value="1"/>
</dbReference>
<dbReference type="GO" id="GO:0005886">
    <property type="term" value="C:plasma membrane"/>
    <property type="evidence" value="ECO:0007669"/>
    <property type="project" value="UniProtKB-SubCell"/>
</dbReference>
<dbReference type="Gene3D" id="1.10.510.10">
    <property type="entry name" value="Transferase(Phosphotransferase) domain 1"/>
    <property type="match status" value="1"/>
</dbReference>
<feature type="region of interest" description="Disordered" evidence="6">
    <location>
        <begin position="572"/>
        <end position="598"/>
    </location>
</feature>
<keyword evidence="7" id="KW-0472">Membrane</keyword>
<dbReference type="PANTHER" id="PTHR43289:SF6">
    <property type="entry name" value="SERINE_THREONINE-PROTEIN KINASE NEKL-3"/>
    <property type="match status" value="1"/>
</dbReference>
<reference evidence="10 11" key="1">
    <citation type="submission" date="2019-07" db="EMBL/GenBank/DDBJ databases">
        <title>Draft genome for Aliikangiella sp. M105.</title>
        <authorList>
            <person name="Wang G."/>
        </authorList>
    </citation>
    <scope>NUCLEOTIDE SEQUENCE [LARGE SCALE GENOMIC DNA]</scope>
    <source>
        <strain evidence="10 11">M105</strain>
    </source>
</reference>
<dbReference type="Pfam" id="PF00069">
    <property type="entry name" value="Pkinase"/>
    <property type="match status" value="1"/>
</dbReference>
<dbReference type="InterPro" id="IPR000719">
    <property type="entry name" value="Prot_kinase_dom"/>
</dbReference>
<dbReference type="GO" id="GO:0007165">
    <property type="term" value="P:signal transduction"/>
    <property type="evidence" value="ECO:0007669"/>
    <property type="project" value="InterPro"/>
</dbReference>
<keyword evidence="1" id="KW-0808">Transferase</keyword>
<evidence type="ECO:0000313" key="11">
    <source>
        <dbReference type="Proteomes" id="UP000315439"/>
    </source>
</evidence>
<evidence type="ECO:0000256" key="7">
    <source>
        <dbReference type="SAM" id="Phobius"/>
    </source>
</evidence>
<dbReference type="AlphaFoldDB" id="A0A545UC06"/>
<evidence type="ECO:0000256" key="6">
    <source>
        <dbReference type="SAM" id="MobiDB-lite"/>
    </source>
</evidence>
<evidence type="ECO:0000256" key="4">
    <source>
        <dbReference type="ARBA" id="ARBA00022840"/>
    </source>
</evidence>
<feature type="transmembrane region" description="Helical" evidence="7">
    <location>
        <begin position="477"/>
        <end position="499"/>
    </location>
</feature>
<accession>A0A545UC06</accession>
<keyword evidence="3 10" id="KW-0418">Kinase</keyword>
<evidence type="ECO:0000256" key="3">
    <source>
        <dbReference type="ARBA" id="ARBA00022777"/>
    </source>
</evidence>
<keyword evidence="7" id="KW-1133">Transmembrane helix</keyword>
<protein>
    <submittedName>
        <fullName evidence="10">Protein kinase</fullName>
    </submittedName>
</protein>
<comment type="caution">
    <text evidence="10">The sequence shown here is derived from an EMBL/GenBank/DDBJ whole genome shotgun (WGS) entry which is preliminary data.</text>
</comment>
<dbReference type="SMART" id="SM00220">
    <property type="entry name" value="S_TKc"/>
    <property type="match status" value="1"/>
</dbReference>
<evidence type="ECO:0000256" key="2">
    <source>
        <dbReference type="ARBA" id="ARBA00022741"/>
    </source>
</evidence>
<dbReference type="InterPro" id="IPR011009">
    <property type="entry name" value="Kinase-like_dom_sf"/>
</dbReference>
<dbReference type="InterPro" id="IPR029151">
    <property type="entry name" value="Sensor-like_sf"/>
</dbReference>
<evidence type="ECO:0000256" key="1">
    <source>
        <dbReference type="ARBA" id="ARBA00022679"/>
    </source>
</evidence>
<dbReference type="PANTHER" id="PTHR43289">
    <property type="entry name" value="MITOGEN-ACTIVATED PROTEIN KINASE KINASE KINASE 20-RELATED"/>
    <property type="match status" value="1"/>
</dbReference>
<dbReference type="PROSITE" id="PS50011">
    <property type="entry name" value="PROTEIN_KINASE_DOM"/>
    <property type="match status" value="1"/>
</dbReference>
<keyword evidence="2 5" id="KW-0547">Nucleotide-binding</keyword>
<gene>
    <name evidence="10" type="ORF">FLL46_14400</name>
</gene>
<dbReference type="SMART" id="SM00304">
    <property type="entry name" value="HAMP"/>
    <property type="match status" value="1"/>
</dbReference>
<feature type="transmembrane region" description="Helical" evidence="7">
    <location>
        <begin position="317"/>
        <end position="341"/>
    </location>
</feature>
<dbReference type="InterPro" id="IPR008271">
    <property type="entry name" value="Ser/Thr_kinase_AS"/>
</dbReference>
<dbReference type="CDD" id="cd06225">
    <property type="entry name" value="HAMP"/>
    <property type="match status" value="1"/>
</dbReference>
<dbReference type="SUPFAM" id="SSF103190">
    <property type="entry name" value="Sensory domain-like"/>
    <property type="match status" value="1"/>
</dbReference>
<dbReference type="CDD" id="cd14014">
    <property type="entry name" value="STKc_PknB_like"/>
    <property type="match status" value="1"/>
</dbReference>
<feature type="domain" description="HAMP" evidence="9">
    <location>
        <begin position="500"/>
        <end position="552"/>
    </location>
</feature>
<dbReference type="SUPFAM" id="SSF56112">
    <property type="entry name" value="Protein kinase-like (PK-like)"/>
    <property type="match status" value="1"/>
</dbReference>
<dbReference type="Gene3D" id="6.10.340.10">
    <property type="match status" value="1"/>
</dbReference>
<dbReference type="OrthoDB" id="9801841at2"/>
<evidence type="ECO:0000259" key="8">
    <source>
        <dbReference type="PROSITE" id="PS50011"/>
    </source>
</evidence>
<dbReference type="Proteomes" id="UP000315439">
    <property type="component" value="Unassembled WGS sequence"/>
</dbReference>
<dbReference type="PROSITE" id="PS00108">
    <property type="entry name" value="PROTEIN_KINASE_ST"/>
    <property type="match status" value="1"/>
</dbReference>
<evidence type="ECO:0000259" key="9">
    <source>
        <dbReference type="PROSITE" id="PS50885"/>
    </source>
</evidence>
<keyword evidence="4 5" id="KW-0067">ATP-binding</keyword>
<proteinExistence type="predicted"/>
<dbReference type="InterPro" id="IPR003660">
    <property type="entry name" value="HAMP_dom"/>
</dbReference>
<keyword evidence="11" id="KW-1185">Reference proteome</keyword>
<evidence type="ECO:0000256" key="5">
    <source>
        <dbReference type="PROSITE-ProRule" id="PRU10141"/>
    </source>
</evidence>
<name>A0A545UC06_9GAMM</name>
<feature type="domain" description="Protein kinase" evidence="8">
    <location>
        <begin position="35"/>
        <end position="301"/>
    </location>
</feature>
<dbReference type="PROSITE" id="PS00107">
    <property type="entry name" value="PROTEIN_KINASE_ATP"/>
    <property type="match status" value="1"/>
</dbReference>
<dbReference type="Gene3D" id="3.30.200.20">
    <property type="entry name" value="Phosphorylase Kinase, domain 1"/>
    <property type="match status" value="1"/>
</dbReference>
<keyword evidence="7" id="KW-0812">Transmembrane</keyword>
<dbReference type="GO" id="GO:0004674">
    <property type="term" value="F:protein serine/threonine kinase activity"/>
    <property type="evidence" value="ECO:0007669"/>
    <property type="project" value="TreeGrafter"/>
</dbReference>
<dbReference type="GO" id="GO:0005524">
    <property type="term" value="F:ATP binding"/>
    <property type="evidence" value="ECO:0007669"/>
    <property type="project" value="UniProtKB-UniRule"/>
</dbReference>
<evidence type="ECO:0000313" key="10">
    <source>
        <dbReference type="EMBL" id="TQV86996.1"/>
    </source>
</evidence>
<feature type="compositionally biased region" description="Basic and acidic residues" evidence="6">
    <location>
        <begin position="589"/>
        <end position="598"/>
    </location>
</feature>
<feature type="binding site" evidence="5">
    <location>
        <position position="64"/>
    </location>
    <ligand>
        <name>ATP</name>
        <dbReference type="ChEBI" id="CHEBI:30616"/>
    </ligand>
</feature>
<dbReference type="InterPro" id="IPR017441">
    <property type="entry name" value="Protein_kinase_ATP_BS"/>
</dbReference>
<organism evidence="10 11">
    <name type="scientific">Aliikangiella coralliicola</name>
    <dbReference type="NCBI Taxonomy" id="2592383"/>
    <lineage>
        <taxon>Bacteria</taxon>
        <taxon>Pseudomonadati</taxon>
        <taxon>Pseudomonadota</taxon>
        <taxon>Gammaproteobacteria</taxon>
        <taxon>Oceanospirillales</taxon>
        <taxon>Pleioneaceae</taxon>
        <taxon>Aliikangiella</taxon>
    </lineage>
</organism>
<dbReference type="EMBL" id="VIKS01000009">
    <property type="protein sequence ID" value="TQV86996.1"/>
    <property type="molecule type" value="Genomic_DNA"/>
</dbReference>